<gene>
    <name evidence="1" type="ORF">AGRA3207_000986</name>
</gene>
<organism evidence="1 2">
    <name type="scientific">Actinomadura graeca</name>
    <dbReference type="NCBI Taxonomy" id="2750812"/>
    <lineage>
        <taxon>Bacteria</taxon>
        <taxon>Bacillati</taxon>
        <taxon>Actinomycetota</taxon>
        <taxon>Actinomycetes</taxon>
        <taxon>Streptosporangiales</taxon>
        <taxon>Thermomonosporaceae</taxon>
        <taxon>Actinomadura</taxon>
    </lineage>
</organism>
<dbReference type="Proteomes" id="UP001049518">
    <property type="component" value="Chromosome"/>
</dbReference>
<dbReference type="EMBL" id="CP059572">
    <property type="protein sequence ID" value="QXJ20297.1"/>
    <property type="molecule type" value="Genomic_DNA"/>
</dbReference>
<proteinExistence type="predicted"/>
<dbReference type="Pfam" id="PF14273">
    <property type="entry name" value="DUF4360"/>
    <property type="match status" value="1"/>
</dbReference>
<keyword evidence="2" id="KW-1185">Reference proteome</keyword>
<accession>A0ABX8QNM2</accession>
<evidence type="ECO:0000313" key="2">
    <source>
        <dbReference type="Proteomes" id="UP001049518"/>
    </source>
</evidence>
<reference evidence="1" key="1">
    <citation type="submission" date="2020-07" db="EMBL/GenBank/DDBJ databases">
        <authorList>
            <person name="Tarantini F.S."/>
            <person name="Hong K.W."/>
            <person name="Chan K.G."/>
        </authorList>
    </citation>
    <scope>NUCLEOTIDE SEQUENCE</scope>
    <source>
        <strain evidence="1">32-07</strain>
    </source>
</reference>
<name>A0ABX8QNM2_9ACTN</name>
<protein>
    <submittedName>
        <fullName evidence="1">DUF4360 domain-containing protein</fullName>
    </submittedName>
</protein>
<dbReference type="InterPro" id="IPR025649">
    <property type="entry name" value="DUF4360"/>
</dbReference>
<sequence>MSRPPLRRSRSRLRGFASLEPGASGAMKTTFTYAQKRSVFRDNTLSGPFSDFWDFTAKDDITWIVYKPCGEKNEITLSTQLQADLGPPTKPGSVCSPWTPPTAAYAAPITSLGNAAPIREPSRCDVRIAASLRGVRVDVPVWWRSPESR</sequence>
<evidence type="ECO:0000313" key="1">
    <source>
        <dbReference type="EMBL" id="QXJ20297.1"/>
    </source>
</evidence>